<dbReference type="EMBL" id="JANPWB010000006">
    <property type="protein sequence ID" value="KAJ1174916.1"/>
    <property type="molecule type" value="Genomic_DNA"/>
</dbReference>
<protein>
    <submittedName>
        <fullName evidence="1">Uncharacterized protein</fullName>
    </submittedName>
</protein>
<keyword evidence="2" id="KW-1185">Reference proteome</keyword>
<comment type="caution">
    <text evidence="1">The sequence shown here is derived from an EMBL/GenBank/DDBJ whole genome shotgun (WGS) entry which is preliminary data.</text>
</comment>
<name>A0AAV7TEW0_PLEWA</name>
<evidence type="ECO:0000313" key="2">
    <source>
        <dbReference type="Proteomes" id="UP001066276"/>
    </source>
</evidence>
<proteinExistence type="predicted"/>
<organism evidence="1 2">
    <name type="scientific">Pleurodeles waltl</name>
    <name type="common">Iberian ribbed newt</name>
    <dbReference type="NCBI Taxonomy" id="8319"/>
    <lineage>
        <taxon>Eukaryota</taxon>
        <taxon>Metazoa</taxon>
        <taxon>Chordata</taxon>
        <taxon>Craniata</taxon>
        <taxon>Vertebrata</taxon>
        <taxon>Euteleostomi</taxon>
        <taxon>Amphibia</taxon>
        <taxon>Batrachia</taxon>
        <taxon>Caudata</taxon>
        <taxon>Salamandroidea</taxon>
        <taxon>Salamandridae</taxon>
        <taxon>Pleurodelinae</taxon>
        <taxon>Pleurodeles</taxon>
    </lineage>
</organism>
<gene>
    <name evidence="1" type="ORF">NDU88_000207</name>
</gene>
<reference evidence="1" key="1">
    <citation type="journal article" date="2022" name="bioRxiv">
        <title>Sequencing and chromosome-scale assembly of the giantPleurodeles waltlgenome.</title>
        <authorList>
            <person name="Brown T."/>
            <person name="Elewa A."/>
            <person name="Iarovenko S."/>
            <person name="Subramanian E."/>
            <person name="Araus A.J."/>
            <person name="Petzold A."/>
            <person name="Susuki M."/>
            <person name="Suzuki K.-i.T."/>
            <person name="Hayashi T."/>
            <person name="Toyoda A."/>
            <person name="Oliveira C."/>
            <person name="Osipova E."/>
            <person name="Leigh N.D."/>
            <person name="Simon A."/>
            <person name="Yun M.H."/>
        </authorList>
    </citation>
    <scope>NUCLEOTIDE SEQUENCE</scope>
    <source>
        <strain evidence="1">20211129_DDA</strain>
        <tissue evidence="1">Liver</tissue>
    </source>
</reference>
<evidence type="ECO:0000313" key="1">
    <source>
        <dbReference type="EMBL" id="KAJ1174916.1"/>
    </source>
</evidence>
<dbReference type="Proteomes" id="UP001066276">
    <property type="component" value="Chromosome 3_2"/>
</dbReference>
<accession>A0AAV7TEW0</accession>
<sequence length="104" mass="11629">MKVYTPPLQMQIQQELRCILGTVQLPTVPNDERILEEASISLAEVTSAISNPPNGKVCRTDDLLAELYKLLTDQLGEILNGFEIPRDFMEAVIVSFLKKDKPAD</sequence>
<dbReference type="AlphaFoldDB" id="A0AAV7TEW0"/>